<dbReference type="CDD" id="cd00082">
    <property type="entry name" value="HisKA"/>
    <property type="match status" value="1"/>
</dbReference>
<dbReference type="EC" id="2.7.13.3" evidence="3"/>
<dbReference type="Proteomes" id="UP000886748">
    <property type="component" value="Unassembled WGS sequence"/>
</dbReference>
<comment type="subcellular location">
    <subcellularLocation>
        <location evidence="2">Membrane</location>
    </subcellularLocation>
</comment>
<comment type="catalytic activity">
    <reaction evidence="1">
        <text>ATP + protein L-histidine = ADP + protein N-phospho-L-histidine.</text>
        <dbReference type="EC" id="2.7.13.3"/>
    </reaction>
</comment>
<evidence type="ECO:0000256" key="7">
    <source>
        <dbReference type="ARBA" id="ARBA00023012"/>
    </source>
</evidence>
<evidence type="ECO:0000256" key="1">
    <source>
        <dbReference type="ARBA" id="ARBA00000085"/>
    </source>
</evidence>
<dbReference type="SUPFAM" id="SSF47384">
    <property type="entry name" value="Homodimeric domain of signal transducing histidine kinase"/>
    <property type="match status" value="1"/>
</dbReference>
<dbReference type="Gene3D" id="1.10.287.130">
    <property type="match status" value="1"/>
</dbReference>
<dbReference type="PANTHER" id="PTHR43711:SF26">
    <property type="entry name" value="SENSOR HISTIDINE KINASE RCSC"/>
    <property type="match status" value="1"/>
</dbReference>
<dbReference type="InterPro" id="IPR050736">
    <property type="entry name" value="Sensor_HK_Regulatory"/>
</dbReference>
<evidence type="ECO:0000256" key="4">
    <source>
        <dbReference type="ARBA" id="ARBA00022553"/>
    </source>
</evidence>
<dbReference type="InterPro" id="IPR005467">
    <property type="entry name" value="His_kinase_dom"/>
</dbReference>
<name>A0A9D1N1T2_9CLOT</name>
<dbReference type="SUPFAM" id="SSF55874">
    <property type="entry name" value="ATPase domain of HSP90 chaperone/DNA topoisomerase II/histidine kinase"/>
    <property type="match status" value="1"/>
</dbReference>
<dbReference type="SMART" id="SM00388">
    <property type="entry name" value="HisKA"/>
    <property type="match status" value="1"/>
</dbReference>
<dbReference type="AlphaFoldDB" id="A0A9D1N1T2"/>
<sequence>MESESSKLREHISHIAHEFKTPLNAVNGFTQLMLEMEYPRDRQIQFLQNIKSACNHMHEIIKYSLETAKSQNPDFRFELTEFSPAKVTEEIFCVLNQKITEKNLTLNINLEKGFIVCDKLRFRQVVYNLAGNAYKFNKKGGHIEVKSYFEGENYFFEIKDTGIGISEEHKKHIFELFCPTDNTTPENKDGSGIGLYTCKKIIESLGGDISFESIVSKGSVFRFFIPVNAKRAVSNSKDYSFTNES</sequence>
<evidence type="ECO:0000256" key="5">
    <source>
        <dbReference type="ARBA" id="ARBA00022679"/>
    </source>
</evidence>
<evidence type="ECO:0000256" key="6">
    <source>
        <dbReference type="ARBA" id="ARBA00022777"/>
    </source>
</evidence>
<dbReference type="InterPro" id="IPR003661">
    <property type="entry name" value="HisK_dim/P_dom"/>
</dbReference>
<evidence type="ECO:0000259" key="8">
    <source>
        <dbReference type="PROSITE" id="PS50109"/>
    </source>
</evidence>
<accession>A0A9D1N1T2</accession>
<evidence type="ECO:0000256" key="2">
    <source>
        <dbReference type="ARBA" id="ARBA00004370"/>
    </source>
</evidence>
<keyword evidence="5" id="KW-0808">Transferase</keyword>
<dbReference type="PANTHER" id="PTHR43711">
    <property type="entry name" value="TWO-COMPONENT HISTIDINE KINASE"/>
    <property type="match status" value="1"/>
</dbReference>
<keyword evidence="7" id="KW-0902">Two-component regulatory system</keyword>
<dbReference type="Pfam" id="PF00512">
    <property type="entry name" value="HisKA"/>
    <property type="match status" value="1"/>
</dbReference>
<dbReference type="Pfam" id="PF02518">
    <property type="entry name" value="HATPase_c"/>
    <property type="match status" value="1"/>
</dbReference>
<keyword evidence="6 9" id="KW-0418">Kinase</keyword>
<evidence type="ECO:0000256" key="3">
    <source>
        <dbReference type="ARBA" id="ARBA00012438"/>
    </source>
</evidence>
<dbReference type="InterPro" id="IPR004358">
    <property type="entry name" value="Sig_transdc_His_kin-like_C"/>
</dbReference>
<dbReference type="InterPro" id="IPR003594">
    <property type="entry name" value="HATPase_dom"/>
</dbReference>
<dbReference type="PROSITE" id="PS50109">
    <property type="entry name" value="HIS_KIN"/>
    <property type="match status" value="1"/>
</dbReference>
<gene>
    <name evidence="9" type="ORF">IAD26_10330</name>
</gene>
<dbReference type="InterPro" id="IPR036890">
    <property type="entry name" value="HATPase_C_sf"/>
</dbReference>
<dbReference type="EMBL" id="DVOD01000072">
    <property type="protein sequence ID" value="HIU93510.1"/>
    <property type="molecule type" value="Genomic_DNA"/>
</dbReference>
<dbReference type="InterPro" id="IPR036097">
    <property type="entry name" value="HisK_dim/P_sf"/>
</dbReference>
<dbReference type="FunFam" id="3.30.565.10:FF:000006">
    <property type="entry name" value="Sensor histidine kinase WalK"/>
    <property type="match status" value="1"/>
</dbReference>
<dbReference type="SMART" id="SM00387">
    <property type="entry name" value="HATPase_c"/>
    <property type="match status" value="1"/>
</dbReference>
<evidence type="ECO:0000313" key="9">
    <source>
        <dbReference type="EMBL" id="HIU93510.1"/>
    </source>
</evidence>
<protein>
    <recommendedName>
        <fullName evidence="3">histidine kinase</fullName>
        <ecNumber evidence="3">2.7.13.3</ecNumber>
    </recommendedName>
</protein>
<keyword evidence="4" id="KW-0597">Phosphoprotein</keyword>
<comment type="caution">
    <text evidence="9">The sequence shown here is derived from an EMBL/GenBank/DDBJ whole genome shotgun (WGS) entry which is preliminary data.</text>
</comment>
<reference evidence="9" key="1">
    <citation type="submission" date="2020-10" db="EMBL/GenBank/DDBJ databases">
        <authorList>
            <person name="Gilroy R."/>
        </authorList>
    </citation>
    <scope>NUCLEOTIDE SEQUENCE</scope>
    <source>
        <strain evidence="9">CHK154-7741</strain>
    </source>
</reference>
<dbReference type="GO" id="GO:0016020">
    <property type="term" value="C:membrane"/>
    <property type="evidence" value="ECO:0007669"/>
    <property type="project" value="UniProtKB-SubCell"/>
</dbReference>
<dbReference type="PRINTS" id="PR00344">
    <property type="entry name" value="BCTRLSENSOR"/>
</dbReference>
<organism evidence="9 10">
    <name type="scientific">Candidatus Limenecus avicola</name>
    <dbReference type="NCBI Taxonomy" id="2840847"/>
    <lineage>
        <taxon>Bacteria</taxon>
        <taxon>Bacillati</taxon>
        <taxon>Bacillota</taxon>
        <taxon>Clostridia</taxon>
        <taxon>Eubacteriales</taxon>
        <taxon>Clostridiaceae</taxon>
        <taxon>Clostridiaceae incertae sedis</taxon>
        <taxon>Candidatus Limenecus</taxon>
    </lineage>
</organism>
<dbReference type="GO" id="GO:0000155">
    <property type="term" value="F:phosphorelay sensor kinase activity"/>
    <property type="evidence" value="ECO:0007669"/>
    <property type="project" value="InterPro"/>
</dbReference>
<evidence type="ECO:0000313" key="10">
    <source>
        <dbReference type="Proteomes" id="UP000886748"/>
    </source>
</evidence>
<feature type="domain" description="Histidine kinase" evidence="8">
    <location>
        <begin position="14"/>
        <end position="229"/>
    </location>
</feature>
<dbReference type="Gene3D" id="3.30.565.10">
    <property type="entry name" value="Histidine kinase-like ATPase, C-terminal domain"/>
    <property type="match status" value="1"/>
</dbReference>
<reference evidence="9" key="2">
    <citation type="journal article" date="2021" name="PeerJ">
        <title>Extensive microbial diversity within the chicken gut microbiome revealed by metagenomics and culture.</title>
        <authorList>
            <person name="Gilroy R."/>
            <person name="Ravi A."/>
            <person name="Getino M."/>
            <person name="Pursley I."/>
            <person name="Horton D.L."/>
            <person name="Alikhan N.F."/>
            <person name="Baker D."/>
            <person name="Gharbi K."/>
            <person name="Hall N."/>
            <person name="Watson M."/>
            <person name="Adriaenssens E.M."/>
            <person name="Foster-Nyarko E."/>
            <person name="Jarju S."/>
            <person name="Secka A."/>
            <person name="Antonio M."/>
            <person name="Oren A."/>
            <person name="Chaudhuri R.R."/>
            <person name="La Ragione R."/>
            <person name="Hildebrand F."/>
            <person name="Pallen M.J."/>
        </authorList>
    </citation>
    <scope>NUCLEOTIDE SEQUENCE</scope>
    <source>
        <strain evidence="9">CHK154-7741</strain>
    </source>
</reference>
<proteinExistence type="predicted"/>